<reference evidence="3 4" key="1">
    <citation type="submission" date="2016-11" db="EMBL/GenBank/DDBJ databases">
        <authorList>
            <person name="Jaros S."/>
            <person name="Januszkiewicz K."/>
            <person name="Wedrychowicz H."/>
        </authorList>
    </citation>
    <scope>NUCLEOTIDE SEQUENCE [LARGE SCALE GENOMIC DNA]</scope>
    <source>
        <strain evidence="3 4">CGMCC 1.6102</strain>
    </source>
</reference>
<dbReference type="Pfam" id="PF01569">
    <property type="entry name" value="PAP2"/>
    <property type="match status" value="1"/>
</dbReference>
<feature type="domain" description="Phosphatidic acid phosphatase type 2/haloperoxidase" evidence="2">
    <location>
        <begin position="318"/>
        <end position="446"/>
    </location>
</feature>
<dbReference type="PANTHER" id="PTHR34599:SF2">
    <property type="entry name" value="TRAF-TYPE DOMAIN-CONTAINING PROTEIN"/>
    <property type="match status" value="1"/>
</dbReference>
<dbReference type="InterPro" id="IPR052559">
    <property type="entry name" value="V-haloperoxidase"/>
</dbReference>
<evidence type="ECO:0000256" key="1">
    <source>
        <dbReference type="SAM" id="SignalP"/>
    </source>
</evidence>
<proteinExistence type="predicted"/>
<dbReference type="AlphaFoldDB" id="A0A1M7QSB0"/>
<feature type="chain" id="PRO_5012952291" evidence="1">
    <location>
        <begin position="24"/>
        <end position="461"/>
    </location>
</feature>
<name>A0A1M7QSB0_9BACT</name>
<dbReference type="OrthoDB" id="7793240at2"/>
<gene>
    <name evidence="3" type="ORF">SAMN04488057_12327</name>
</gene>
<dbReference type="STRING" id="388280.SAMN04488057_12327"/>
<dbReference type="InterPro" id="IPR000326">
    <property type="entry name" value="PAP2/HPO"/>
</dbReference>
<keyword evidence="4" id="KW-1185">Reference proteome</keyword>
<feature type="signal peptide" evidence="1">
    <location>
        <begin position="1"/>
        <end position="23"/>
    </location>
</feature>
<organism evidence="3 4">
    <name type="scientific">Cyclobacterium lianum</name>
    <dbReference type="NCBI Taxonomy" id="388280"/>
    <lineage>
        <taxon>Bacteria</taxon>
        <taxon>Pseudomonadati</taxon>
        <taxon>Bacteroidota</taxon>
        <taxon>Cytophagia</taxon>
        <taxon>Cytophagales</taxon>
        <taxon>Cyclobacteriaceae</taxon>
        <taxon>Cyclobacterium</taxon>
    </lineage>
</organism>
<dbReference type="PANTHER" id="PTHR34599">
    <property type="entry name" value="PEROXIDASE-RELATED"/>
    <property type="match status" value="1"/>
</dbReference>
<evidence type="ECO:0000313" key="3">
    <source>
        <dbReference type="EMBL" id="SHN34530.1"/>
    </source>
</evidence>
<dbReference type="CDD" id="cd03398">
    <property type="entry name" value="PAP2_haloperoxidase"/>
    <property type="match status" value="1"/>
</dbReference>
<accession>A0A1M7QSB0</accession>
<dbReference type="Gene3D" id="1.10.606.20">
    <property type="match status" value="1"/>
</dbReference>
<dbReference type="EMBL" id="FRCY01000023">
    <property type="protein sequence ID" value="SHN34530.1"/>
    <property type="molecule type" value="Genomic_DNA"/>
</dbReference>
<dbReference type="InterPro" id="IPR036938">
    <property type="entry name" value="PAP2/HPO_sf"/>
</dbReference>
<dbReference type="Proteomes" id="UP000184513">
    <property type="component" value="Unassembled WGS sequence"/>
</dbReference>
<evidence type="ECO:0000259" key="2">
    <source>
        <dbReference type="Pfam" id="PF01569"/>
    </source>
</evidence>
<keyword evidence="1" id="KW-0732">Signal</keyword>
<evidence type="ECO:0000313" key="4">
    <source>
        <dbReference type="Proteomes" id="UP000184513"/>
    </source>
</evidence>
<sequence>MSGKLSTLCVLLLLLSGSRNSFAGSDGGTSLPPPKTQEVAWMVDHLFSITEVMVTDVASPPGAARFYSYSLLAAYLVIQDVENPQQERLLRHLNAPLPGALPLASAEQKAINTSFSAIYAMLEVGKKIMPSGKNLTASQEKLIGQFVKNRMLRKKDVSENVQYAEQVANLVLQYAKNDGYAQLSTLKRYSPSSGDGKWYPTPPAYLPAIDPEWRTIRPFFISDAAAFAPKPPAAFSMDPGSSFYRQVHEVYTVTSGLTDEQRLIANFWDCNPFNVSYSGHMAIGLKKISPGGHWMGITGIAALKAGLDLKNSIFIHTLVAMGLHDAFISCWDEKYRSDRIRPITVINEHIDQSWRPILQTPPFPEYTSGHSVISRASAIILSSFFGNDFSFVDTSEVFFGLPERAFDSFIQASEEAAISRLYGGIHYRDAIEVGMKQGEAIALHILEKIDPAKERLLSEEN</sequence>
<dbReference type="RefSeq" id="WP_073098129.1">
    <property type="nucleotide sequence ID" value="NZ_FRCY01000023.1"/>
</dbReference>
<dbReference type="SUPFAM" id="SSF48317">
    <property type="entry name" value="Acid phosphatase/Vanadium-dependent haloperoxidase"/>
    <property type="match status" value="1"/>
</dbReference>
<protein>
    <submittedName>
        <fullName evidence="3">PAP2 superfamily protein</fullName>
    </submittedName>
</protein>